<evidence type="ECO:0000256" key="1">
    <source>
        <dbReference type="ARBA" id="ARBA00004141"/>
    </source>
</evidence>
<accession>A0A1E2S0E4</accession>
<protein>
    <recommendedName>
        <fullName evidence="6">Integral membrane bound transporter domain-containing protein</fullName>
    </recommendedName>
</protein>
<keyword evidence="4 5" id="KW-0472">Membrane</keyword>
<feature type="transmembrane region" description="Helical" evidence="5">
    <location>
        <begin position="99"/>
        <end position="128"/>
    </location>
</feature>
<comment type="caution">
    <text evidence="7">The sequence shown here is derived from an EMBL/GenBank/DDBJ whole genome shotgun (WGS) entry which is preliminary data.</text>
</comment>
<keyword evidence="3 5" id="KW-1133">Transmembrane helix</keyword>
<evidence type="ECO:0000259" key="6">
    <source>
        <dbReference type="Pfam" id="PF13515"/>
    </source>
</evidence>
<organism evidence="7 8">
    <name type="scientific">Methyloligella halotolerans</name>
    <dbReference type="NCBI Taxonomy" id="1177755"/>
    <lineage>
        <taxon>Bacteria</taxon>
        <taxon>Pseudomonadati</taxon>
        <taxon>Pseudomonadota</taxon>
        <taxon>Alphaproteobacteria</taxon>
        <taxon>Hyphomicrobiales</taxon>
        <taxon>Hyphomicrobiaceae</taxon>
        <taxon>Methyloligella</taxon>
    </lineage>
</organism>
<evidence type="ECO:0000256" key="5">
    <source>
        <dbReference type="SAM" id="Phobius"/>
    </source>
</evidence>
<dbReference type="EMBL" id="MASI01000002">
    <property type="protein sequence ID" value="ODA67966.1"/>
    <property type="molecule type" value="Genomic_DNA"/>
</dbReference>
<evidence type="ECO:0000313" key="8">
    <source>
        <dbReference type="Proteomes" id="UP000095087"/>
    </source>
</evidence>
<name>A0A1E2S0E4_9HYPH</name>
<comment type="subcellular location">
    <subcellularLocation>
        <location evidence="1">Membrane</location>
        <topology evidence="1">Multi-pass membrane protein</topology>
    </subcellularLocation>
</comment>
<keyword evidence="2 5" id="KW-0812">Transmembrane</keyword>
<evidence type="ECO:0000256" key="2">
    <source>
        <dbReference type="ARBA" id="ARBA00022692"/>
    </source>
</evidence>
<dbReference type="OrthoDB" id="8791282at2"/>
<dbReference type="InterPro" id="IPR049453">
    <property type="entry name" value="Memb_transporter_dom"/>
</dbReference>
<reference evidence="7 8" key="1">
    <citation type="submission" date="2016-07" db="EMBL/GenBank/DDBJ databases">
        <title>Draft genome sequence of Methyloligella halotolerans C2T (VKM B-2706T=CCUG 61687T=DSM 25045T), a halotolerant polyhydroxybutyrate accumulating methylotroph.</title>
        <authorList>
            <person name="Vasilenko O.V."/>
            <person name="Doronina N.V."/>
            <person name="Poroshina M.N."/>
            <person name="Tarlachkov S.V."/>
            <person name="Trotsenko Y.A."/>
        </authorList>
    </citation>
    <scope>NUCLEOTIDE SEQUENCE [LARGE SCALE GENOMIC DNA]</scope>
    <source>
        <strain evidence="7 8">VKM B-2706</strain>
    </source>
</reference>
<evidence type="ECO:0000313" key="7">
    <source>
        <dbReference type="EMBL" id="ODA67966.1"/>
    </source>
</evidence>
<sequence>MSDTSLWTSNLRTRWWDGLKEASACGAAAGIAWFTAHLLFGHPTPVFAAVSAIVCLSPGLPNHVRQAAGLTTGVAVGIVVGQIALLAPDTLPVFRMMAATFLAILLASAFGAPPVVPIQAGVSAVLVLSIGAETAGVVRLMDVVVGALSGLFFSQVVMTPDPIRSINQIAERLLRDLSGGLRSCAKALSDEDPEEANAALHSLSLAHADLVGLGTGIKAARSDARWSLRGRLAAAEVQELAARYERHAIRLYASSLLFAEAMANAIRKGAKEPPESLSQRILLIADRCDTLAARGSFGPQSALRDLPPLTDIVPKDRLWSPVIHRLELMEEALSAFGRPSPVGEDE</sequence>
<keyword evidence="8" id="KW-1185">Reference proteome</keyword>
<proteinExistence type="predicted"/>
<feature type="domain" description="Integral membrane bound transporter" evidence="6">
    <location>
        <begin position="31"/>
        <end position="153"/>
    </location>
</feature>
<evidence type="ECO:0000256" key="4">
    <source>
        <dbReference type="ARBA" id="ARBA00023136"/>
    </source>
</evidence>
<dbReference type="Proteomes" id="UP000095087">
    <property type="component" value="Unassembled WGS sequence"/>
</dbReference>
<gene>
    <name evidence="7" type="ORF">A7A08_01135</name>
</gene>
<dbReference type="AlphaFoldDB" id="A0A1E2S0E4"/>
<evidence type="ECO:0000256" key="3">
    <source>
        <dbReference type="ARBA" id="ARBA00022989"/>
    </source>
</evidence>
<dbReference type="Pfam" id="PF13515">
    <property type="entry name" value="FUSC_2"/>
    <property type="match status" value="1"/>
</dbReference>
<feature type="transmembrane region" description="Helical" evidence="5">
    <location>
        <begin position="40"/>
        <end position="60"/>
    </location>
</feature>
<dbReference type="STRING" id="1177755.A7A08_01135"/>
<dbReference type="GO" id="GO:0016020">
    <property type="term" value="C:membrane"/>
    <property type="evidence" value="ECO:0007669"/>
    <property type="project" value="UniProtKB-SubCell"/>
</dbReference>
<dbReference type="RefSeq" id="WP_083226485.1">
    <property type="nucleotide sequence ID" value="NZ_MASI01000002.1"/>
</dbReference>
<feature type="transmembrane region" description="Helical" evidence="5">
    <location>
        <begin position="67"/>
        <end position="87"/>
    </location>
</feature>